<gene>
    <name evidence="9" type="ORF">QD07_38</name>
</gene>
<keyword evidence="7" id="KW-0234">DNA repair</keyword>
<keyword evidence="6" id="KW-0227">DNA damage</keyword>
<keyword evidence="5" id="KW-0235">DNA replication</keyword>
<dbReference type="GO" id="GO:0003910">
    <property type="term" value="F:DNA ligase (ATP) activity"/>
    <property type="evidence" value="ECO:0007669"/>
    <property type="project" value="InterPro"/>
</dbReference>
<reference evidence="9 10" key="1">
    <citation type="submission" date="2016-12" db="EMBL/GenBank/DDBJ databases">
        <title>Characterization and Genomic Analysis of a new Vibrio alginolyticus Phage Vp670, with an Endolysin gene cwlQ.</title>
        <authorList>
            <person name="Liu Q."/>
            <person name="Luo P."/>
            <person name="Tian Y."/>
            <person name="Yun L."/>
        </authorList>
    </citation>
    <scope>NUCLEOTIDE SEQUENCE [LARGE SCALE GENOMIC DNA]</scope>
</reference>
<evidence type="ECO:0000256" key="7">
    <source>
        <dbReference type="ARBA" id="ARBA00023204"/>
    </source>
</evidence>
<evidence type="ECO:0000313" key="10">
    <source>
        <dbReference type="Proteomes" id="UP000223072"/>
    </source>
</evidence>
<evidence type="ECO:0000256" key="3">
    <source>
        <dbReference type="ARBA" id="ARBA00013308"/>
    </source>
</evidence>
<feature type="domain" description="ATP-dependent DNA ligase family profile" evidence="8">
    <location>
        <begin position="37"/>
        <end position="225"/>
    </location>
</feature>
<accession>A0A1L7DQ32</accession>
<dbReference type="SUPFAM" id="SSF50249">
    <property type="entry name" value="Nucleic acid-binding proteins"/>
    <property type="match status" value="1"/>
</dbReference>
<dbReference type="PANTHER" id="PTHR47810:SF1">
    <property type="entry name" value="DNA LIGASE B"/>
    <property type="match status" value="1"/>
</dbReference>
<dbReference type="Proteomes" id="UP000223072">
    <property type="component" value="Segment"/>
</dbReference>
<evidence type="ECO:0000256" key="1">
    <source>
        <dbReference type="ARBA" id="ARBA00001968"/>
    </source>
</evidence>
<dbReference type="Pfam" id="PF01068">
    <property type="entry name" value="DNA_ligase_A_M"/>
    <property type="match status" value="1"/>
</dbReference>
<sequence>MNVFEFLGKPADYRPKNKVVQLVKHFAEVNKDYEEGVLHKRVSFPMYAQCKRDGVFSMLVVRADGKCGIFGRTGEQLANTENLVSYYEGLVIIGQLSCGVYFGEMVTDCEYTLEQLSGVLNPNRTKELKTREQQYIKHNLYIAFFDCVSICEFISGHSHRKFKQRYDALFQQMAATECVLSIDVVNNVEELMQYADRLIKLGHEGAVFKQDVEWKAGAKDWHQMKVVRKYEVDLECIGWEEGTGKYTGLVANLLFRYKGGKTVKAMLGKGWTHQDAMSMFNCIKRGHFGNEQGYYPWSQPVGKIFRVYGLQPSSKNGVIRLPKVGDLRFDKSEPDF</sequence>
<dbReference type="Gene3D" id="3.30.470.30">
    <property type="entry name" value="DNA ligase/mRNA capping enzyme"/>
    <property type="match status" value="1"/>
</dbReference>
<dbReference type="SUPFAM" id="SSF56091">
    <property type="entry name" value="DNA ligase/mRNA capping enzyme, catalytic domain"/>
    <property type="match status" value="1"/>
</dbReference>
<comment type="similarity">
    <text evidence="2">Belongs to the ATP-dependent DNA ligase family.</text>
</comment>
<dbReference type="InterPro" id="IPR050326">
    <property type="entry name" value="NAD_dep_DNA_ligaseB"/>
</dbReference>
<proteinExistence type="inferred from homology"/>
<dbReference type="GO" id="GO:0005524">
    <property type="term" value="F:ATP binding"/>
    <property type="evidence" value="ECO:0007669"/>
    <property type="project" value="InterPro"/>
</dbReference>
<dbReference type="InterPro" id="IPR012340">
    <property type="entry name" value="NA-bd_OB-fold"/>
</dbReference>
<keyword evidence="4 9" id="KW-0436">Ligase</keyword>
<dbReference type="PANTHER" id="PTHR47810">
    <property type="entry name" value="DNA LIGASE"/>
    <property type="match status" value="1"/>
</dbReference>
<dbReference type="GO" id="GO:0006260">
    <property type="term" value="P:DNA replication"/>
    <property type="evidence" value="ECO:0007669"/>
    <property type="project" value="UniProtKB-KW"/>
</dbReference>
<comment type="cofactor">
    <cofactor evidence="1">
        <name>a divalent metal cation</name>
        <dbReference type="ChEBI" id="CHEBI:60240"/>
    </cofactor>
</comment>
<protein>
    <recommendedName>
        <fullName evidence="3">DNA ligase</fullName>
    </recommendedName>
</protein>
<organism evidence="9 10">
    <name type="scientific">Vibrio phage Vp670</name>
    <dbReference type="NCBI Taxonomy" id="1932890"/>
    <lineage>
        <taxon>Viruses</taxon>
        <taxon>Duplodnaviria</taxon>
        <taxon>Heunggongvirae</taxon>
        <taxon>Uroviricota</taxon>
        <taxon>Caudoviricetes</taxon>
        <taxon>Autographivirales</taxon>
        <taxon>Autosignataviridae</taxon>
        <taxon>Colwellvirinae</taxon>
        <taxon>Kaohsiungvirus</taxon>
        <taxon>Kaohsiungvirus Vp670</taxon>
    </lineage>
</organism>
<dbReference type="InterPro" id="IPR012310">
    <property type="entry name" value="DNA_ligase_ATP-dep_cent"/>
</dbReference>
<evidence type="ECO:0000256" key="4">
    <source>
        <dbReference type="ARBA" id="ARBA00022598"/>
    </source>
</evidence>
<evidence type="ECO:0000256" key="6">
    <source>
        <dbReference type="ARBA" id="ARBA00022763"/>
    </source>
</evidence>
<dbReference type="EMBL" id="KY290756">
    <property type="protein sequence ID" value="APU00175.1"/>
    <property type="molecule type" value="Genomic_DNA"/>
</dbReference>
<dbReference type="GO" id="GO:0006281">
    <property type="term" value="P:DNA repair"/>
    <property type="evidence" value="ECO:0007669"/>
    <property type="project" value="UniProtKB-KW"/>
</dbReference>
<dbReference type="GO" id="GO:0006310">
    <property type="term" value="P:DNA recombination"/>
    <property type="evidence" value="ECO:0007669"/>
    <property type="project" value="InterPro"/>
</dbReference>
<evidence type="ECO:0000256" key="2">
    <source>
        <dbReference type="ARBA" id="ARBA00007572"/>
    </source>
</evidence>
<evidence type="ECO:0000313" key="9">
    <source>
        <dbReference type="EMBL" id="APU00175.1"/>
    </source>
</evidence>
<keyword evidence="10" id="KW-1185">Reference proteome</keyword>
<evidence type="ECO:0000259" key="8">
    <source>
        <dbReference type="Pfam" id="PF01068"/>
    </source>
</evidence>
<name>A0A1L7DQ32_9CAUD</name>
<evidence type="ECO:0000256" key="5">
    <source>
        <dbReference type="ARBA" id="ARBA00022705"/>
    </source>
</evidence>